<evidence type="ECO:0000256" key="1">
    <source>
        <dbReference type="SAM" id="Phobius"/>
    </source>
</evidence>
<keyword evidence="1" id="KW-0812">Transmembrane</keyword>
<evidence type="ECO:0008006" key="4">
    <source>
        <dbReference type="Google" id="ProtNLM"/>
    </source>
</evidence>
<keyword evidence="1" id="KW-0472">Membrane</keyword>
<sequence>MPERSAWPALPPPRLVVAASILDAISFAVCFLGLALPVMAGGLNQGSSRWVLLIGGLGLEGGGKPRGKGRPGVLKTLIESLTEIGYGGINRLICFLRVIGWGWAQFGYMSW</sequence>
<keyword evidence="1" id="KW-1133">Transmembrane helix</keyword>
<reference evidence="3" key="1">
    <citation type="submission" date="2016-06" db="EMBL/GenBank/DDBJ databases">
        <title>Parallel loss of symbiosis genes in relatives of nitrogen-fixing non-legume Parasponia.</title>
        <authorList>
            <person name="Van Velzen R."/>
            <person name="Holmer R."/>
            <person name="Bu F."/>
            <person name="Rutten L."/>
            <person name="Van Zeijl A."/>
            <person name="Liu W."/>
            <person name="Santuari L."/>
            <person name="Cao Q."/>
            <person name="Sharma T."/>
            <person name="Shen D."/>
            <person name="Roswanjaya Y."/>
            <person name="Wardhani T."/>
            <person name="Kalhor M.S."/>
            <person name="Jansen J."/>
            <person name="Van den Hoogen J."/>
            <person name="Gungor B."/>
            <person name="Hartog M."/>
            <person name="Hontelez J."/>
            <person name="Verver J."/>
            <person name="Yang W.-C."/>
            <person name="Schijlen E."/>
            <person name="Repin R."/>
            <person name="Schilthuizen M."/>
            <person name="Schranz E."/>
            <person name="Heidstra R."/>
            <person name="Miyata K."/>
            <person name="Fedorova E."/>
            <person name="Kohlen W."/>
            <person name="Bisseling T."/>
            <person name="Smit S."/>
            <person name="Geurts R."/>
        </authorList>
    </citation>
    <scope>NUCLEOTIDE SEQUENCE [LARGE SCALE GENOMIC DNA]</scope>
    <source>
        <strain evidence="3">cv. WU1-14</strain>
    </source>
</reference>
<name>A0A2P5CUG9_PARAD</name>
<evidence type="ECO:0000313" key="3">
    <source>
        <dbReference type="Proteomes" id="UP000237105"/>
    </source>
</evidence>
<proteinExistence type="predicted"/>
<dbReference type="AlphaFoldDB" id="A0A2P5CUG9"/>
<comment type="caution">
    <text evidence="2">The sequence shown here is derived from an EMBL/GenBank/DDBJ whole genome shotgun (WGS) entry which is preliminary data.</text>
</comment>
<dbReference type="EMBL" id="JXTB01000093">
    <property type="protein sequence ID" value="PON64702.1"/>
    <property type="molecule type" value="Genomic_DNA"/>
</dbReference>
<protein>
    <recommendedName>
        <fullName evidence="4">Transmembrane protein</fullName>
    </recommendedName>
</protein>
<feature type="transmembrane region" description="Helical" evidence="1">
    <location>
        <begin position="15"/>
        <end position="40"/>
    </location>
</feature>
<keyword evidence="3" id="KW-1185">Reference proteome</keyword>
<organism evidence="2 3">
    <name type="scientific">Parasponia andersonii</name>
    <name type="common">Sponia andersonii</name>
    <dbReference type="NCBI Taxonomy" id="3476"/>
    <lineage>
        <taxon>Eukaryota</taxon>
        <taxon>Viridiplantae</taxon>
        <taxon>Streptophyta</taxon>
        <taxon>Embryophyta</taxon>
        <taxon>Tracheophyta</taxon>
        <taxon>Spermatophyta</taxon>
        <taxon>Magnoliopsida</taxon>
        <taxon>eudicotyledons</taxon>
        <taxon>Gunneridae</taxon>
        <taxon>Pentapetalae</taxon>
        <taxon>rosids</taxon>
        <taxon>fabids</taxon>
        <taxon>Rosales</taxon>
        <taxon>Cannabaceae</taxon>
        <taxon>Parasponia</taxon>
    </lineage>
</organism>
<gene>
    <name evidence="2" type="ORF">PanWU01x14_121770</name>
</gene>
<evidence type="ECO:0000313" key="2">
    <source>
        <dbReference type="EMBL" id="PON64702.1"/>
    </source>
</evidence>
<accession>A0A2P5CUG9</accession>
<dbReference type="Proteomes" id="UP000237105">
    <property type="component" value="Unassembled WGS sequence"/>
</dbReference>